<organism evidence="3 4">
    <name type="scientific">Abyssobacteria bacterium (strain SURF_5)</name>
    <dbReference type="NCBI Taxonomy" id="2093360"/>
    <lineage>
        <taxon>Bacteria</taxon>
        <taxon>Pseudomonadati</taxon>
        <taxon>Candidatus Hydrogenedentota</taxon>
        <taxon>Candidatus Abyssobacteria</taxon>
    </lineage>
</organism>
<comment type="caution">
    <text evidence="3">The sequence shown here is derived from an EMBL/GenBank/DDBJ whole genome shotgun (WGS) entry which is preliminary data.</text>
</comment>
<evidence type="ECO:0000313" key="3">
    <source>
        <dbReference type="EMBL" id="RJP26812.1"/>
    </source>
</evidence>
<dbReference type="PANTHER" id="PTHR35792">
    <property type="entry name" value="GENERAL STRESS PROTEIN"/>
    <property type="match status" value="1"/>
</dbReference>
<feature type="compositionally biased region" description="Basic and acidic residues" evidence="1">
    <location>
        <begin position="59"/>
        <end position="69"/>
    </location>
</feature>
<feature type="region of interest" description="Disordered" evidence="1">
    <location>
        <begin position="33"/>
        <end position="82"/>
    </location>
</feature>
<protein>
    <submittedName>
        <fullName evidence="3">YtxH domain-containing protein</fullName>
    </submittedName>
</protein>
<evidence type="ECO:0000313" key="4">
    <source>
        <dbReference type="Proteomes" id="UP000265882"/>
    </source>
</evidence>
<name>A0A3A4P6M6_ABYX5</name>
<dbReference type="PANTHER" id="PTHR35792:SF2">
    <property type="entry name" value="GENERAL STRESS PROTEIN"/>
    <property type="match status" value="1"/>
</dbReference>
<dbReference type="InterPro" id="IPR024623">
    <property type="entry name" value="YtxH"/>
</dbReference>
<feature type="compositionally biased region" description="Polar residues" evidence="1">
    <location>
        <begin position="70"/>
        <end position="82"/>
    </location>
</feature>
<feature type="transmembrane region" description="Helical" evidence="2">
    <location>
        <begin position="12"/>
        <end position="31"/>
    </location>
</feature>
<sequence length="117" mass="12634">MEATKATKAGVTMAYILLGGAVGAAVGMLMAPQSGAETREQISSRLREGRESLGSGVKSAKDRLQRTSEKISSSTQQLITRGRTTFSREGRDAVAEAIDAAKRAYLEEKDAWMLKRQ</sequence>
<dbReference type="Proteomes" id="UP000265882">
    <property type="component" value="Unassembled WGS sequence"/>
</dbReference>
<dbReference type="AlphaFoldDB" id="A0A3A4P6M6"/>
<gene>
    <name evidence="3" type="ORF">C4520_00155</name>
</gene>
<keyword evidence="2" id="KW-1133">Transmembrane helix</keyword>
<proteinExistence type="predicted"/>
<keyword evidence="2" id="KW-0812">Transmembrane</keyword>
<dbReference type="EMBL" id="QZKU01000003">
    <property type="protein sequence ID" value="RJP26812.1"/>
    <property type="molecule type" value="Genomic_DNA"/>
</dbReference>
<dbReference type="InterPro" id="IPR052928">
    <property type="entry name" value="Desiccation-related_membrane"/>
</dbReference>
<reference evidence="3 4" key="1">
    <citation type="journal article" date="2017" name="ISME J.">
        <title>Energy and carbon metabolisms in a deep terrestrial subsurface fluid microbial community.</title>
        <authorList>
            <person name="Momper L."/>
            <person name="Jungbluth S.P."/>
            <person name="Lee M.D."/>
            <person name="Amend J.P."/>
        </authorList>
    </citation>
    <scope>NUCLEOTIDE SEQUENCE [LARGE SCALE GENOMIC DNA]</scope>
    <source>
        <strain evidence="3">SURF_5</strain>
    </source>
</reference>
<dbReference type="Pfam" id="PF12732">
    <property type="entry name" value="YtxH"/>
    <property type="match status" value="1"/>
</dbReference>
<evidence type="ECO:0000256" key="2">
    <source>
        <dbReference type="SAM" id="Phobius"/>
    </source>
</evidence>
<feature type="compositionally biased region" description="Basic and acidic residues" evidence="1">
    <location>
        <begin position="37"/>
        <end position="51"/>
    </location>
</feature>
<keyword evidence="2" id="KW-0472">Membrane</keyword>
<accession>A0A3A4P6M6</accession>
<evidence type="ECO:0000256" key="1">
    <source>
        <dbReference type="SAM" id="MobiDB-lite"/>
    </source>
</evidence>